<protein>
    <submittedName>
        <fullName evidence="1">Uncharacterized protein</fullName>
    </submittedName>
</protein>
<keyword evidence="2" id="KW-1185">Reference proteome</keyword>
<accession>A0ABP8ZKE3</accession>
<dbReference type="EMBL" id="BAABIP010000007">
    <property type="protein sequence ID" value="GAA4758675.1"/>
    <property type="molecule type" value="Genomic_DNA"/>
</dbReference>
<evidence type="ECO:0000313" key="1">
    <source>
        <dbReference type="EMBL" id="GAA4758675.1"/>
    </source>
</evidence>
<dbReference type="Proteomes" id="UP001500141">
    <property type="component" value="Unassembled WGS sequence"/>
</dbReference>
<organism evidence="1 2">
    <name type="scientific">Flavobacterium hankyongi</name>
    <dbReference type="NCBI Taxonomy" id="1176532"/>
    <lineage>
        <taxon>Bacteria</taxon>
        <taxon>Pseudomonadati</taxon>
        <taxon>Bacteroidota</taxon>
        <taxon>Flavobacteriia</taxon>
        <taxon>Flavobacteriales</taxon>
        <taxon>Flavobacteriaceae</taxon>
        <taxon>Flavobacterium</taxon>
    </lineage>
</organism>
<comment type="caution">
    <text evidence="1">The sequence shown here is derived from an EMBL/GenBank/DDBJ whole genome shotgun (WGS) entry which is preliminary data.</text>
</comment>
<evidence type="ECO:0000313" key="2">
    <source>
        <dbReference type="Proteomes" id="UP001500141"/>
    </source>
</evidence>
<sequence>MQVISKKFKVFQIFHRFSFKYAALKRKGFYLVFDVRHFINKIYLVVKFNSSEKECKTYN</sequence>
<name>A0ABP8ZKE3_9FLAO</name>
<reference evidence="2" key="1">
    <citation type="journal article" date="2019" name="Int. J. Syst. Evol. Microbiol.">
        <title>The Global Catalogue of Microorganisms (GCM) 10K type strain sequencing project: providing services to taxonomists for standard genome sequencing and annotation.</title>
        <authorList>
            <consortium name="The Broad Institute Genomics Platform"/>
            <consortium name="The Broad Institute Genome Sequencing Center for Infectious Disease"/>
            <person name="Wu L."/>
            <person name="Ma J."/>
        </authorList>
    </citation>
    <scope>NUCLEOTIDE SEQUENCE [LARGE SCALE GENOMIC DNA]</scope>
    <source>
        <strain evidence="2">JCM 18198</strain>
    </source>
</reference>
<proteinExistence type="predicted"/>
<gene>
    <name evidence="1" type="ORF">GCM10023230_03400</name>
</gene>